<feature type="chain" id="PRO_5028819322" description="Lipoprotein" evidence="2">
    <location>
        <begin position="22"/>
        <end position="101"/>
    </location>
</feature>
<organism evidence="3 4">
    <name type="scientific">Sphingomonas rhizophila</name>
    <dbReference type="NCBI Taxonomy" id="2071607"/>
    <lineage>
        <taxon>Bacteria</taxon>
        <taxon>Pseudomonadati</taxon>
        <taxon>Pseudomonadota</taxon>
        <taxon>Alphaproteobacteria</taxon>
        <taxon>Sphingomonadales</taxon>
        <taxon>Sphingomonadaceae</taxon>
        <taxon>Sphingomonas</taxon>
    </lineage>
</organism>
<feature type="region of interest" description="Disordered" evidence="1">
    <location>
        <begin position="42"/>
        <end position="63"/>
    </location>
</feature>
<proteinExistence type="predicted"/>
<evidence type="ECO:0008006" key="5">
    <source>
        <dbReference type="Google" id="ProtNLM"/>
    </source>
</evidence>
<feature type="region of interest" description="Disordered" evidence="1">
    <location>
        <begin position="78"/>
        <end position="101"/>
    </location>
</feature>
<evidence type="ECO:0000313" key="3">
    <source>
        <dbReference type="EMBL" id="QNN65086.1"/>
    </source>
</evidence>
<dbReference type="KEGG" id="srhi:H9L12_13055"/>
<name>A0A7G9SB61_9SPHN</name>
<dbReference type="AlphaFoldDB" id="A0A7G9SB61"/>
<feature type="compositionally biased region" description="Basic and acidic residues" evidence="1">
    <location>
        <begin position="49"/>
        <end position="63"/>
    </location>
</feature>
<dbReference type="PROSITE" id="PS51257">
    <property type="entry name" value="PROKAR_LIPOPROTEIN"/>
    <property type="match status" value="1"/>
</dbReference>
<dbReference type="EMBL" id="CP060717">
    <property type="protein sequence ID" value="QNN65086.1"/>
    <property type="molecule type" value="Genomic_DNA"/>
</dbReference>
<sequence length="101" mass="10708">MRMLALALPILLSGCVVGTIASTAVDVATLPVKAASKGYDLATTSQSEADEKRGRELRKAEEQAGKQARLWLEQCRKAQARGQACPPPPPGLTISANPQPR</sequence>
<dbReference type="RefSeq" id="WP_187542083.1">
    <property type="nucleotide sequence ID" value="NZ_CP060717.1"/>
</dbReference>
<evidence type="ECO:0000256" key="2">
    <source>
        <dbReference type="SAM" id="SignalP"/>
    </source>
</evidence>
<accession>A0A7G9SB61</accession>
<keyword evidence="2" id="KW-0732">Signal</keyword>
<dbReference type="Proteomes" id="UP000515955">
    <property type="component" value="Chromosome"/>
</dbReference>
<keyword evidence="4" id="KW-1185">Reference proteome</keyword>
<evidence type="ECO:0000313" key="4">
    <source>
        <dbReference type="Proteomes" id="UP000515955"/>
    </source>
</evidence>
<reference evidence="3 4" key="1">
    <citation type="submission" date="2020-08" db="EMBL/GenBank/DDBJ databases">
        <title>Genome sequence of Sphingomonas rhizophila KACC 19189T.</title>
        <authorList>
            <person name="Hyun D.-W."/>
            <person name="Bae J.-W."/>
        </authorList>
    </citation>
    <scope>NUCLEOTIDE SEQUENCE [LARGE SCALE GENOMIC DNA]</scope>
    <source>
        <strain evidence="3 4">KACC 19189</strain>
    </source>
</reference>
<feature type="signal peptide" evidence="2">
    <location>
        <begin position="1"/>
        <end position="21"/>
    </location>
</feature>
<gene>
    <name evidence="3" type="ORF">H9L12_13055</name>
</gene>
<evidence type="ECO:0000256" key="1">
    <source>
        <dbReference type="SAM" id="MobiDB-lite"/>
    </source>
</evidence>
<protein>
    <recommendedName>
        <fullName evidence="5">Lipoprotein</fullName>
    </recommendedName>
</protein>